<protein>
    <submittedName>
        <fullName evidence="1">Uncharacterized protein</fullName>
    </submittedName>
</protein>
<dbReference type="AlphaFoldDB" id="A0A4U2Z2K8"/>
<evidence type="ECO:0000313" key="2">
    <source>
        <dbReference type="Proteomes" id="UP000309561"/>
    </source>
</evidence>
<keyword evidence="2" id="KW-1185">Reference proteome</keyword>
<dbReference type="Proteomes" id="UP000309561">
    <property type="component" value="Unassembled WGS sequence"/>
</dbReference>
<organism evidence="1 2">
    <name type="scientific">Sulfurimonas crateris</name>
    <dbReference type="NCBI Taxonomy" id="2574727"/>
    <lineage>
        <taxon>Bacteria</taxon>
        <taxon>Pseudomonadati</taxon>
        <taxon>Campylobacterota</taxon>
        <taxon>Epsilonproteobacteria</taxon>
        <taxon>Campylobacterales</taxon>
        <taxon>Sulfurimonadaceae</taxon>
        <taxon>Sulfurimonas</taxon>
    </lineage>
</organism>
<reference evidence="1 2" key="1">
    <citation type="submission" date="2019-04" db="EMBL/GenBank/DDBJ databases">
        <title>Sulfurimonas crateris sp. nov. a facultative anaerobic sulfur-oxidizing chemolithautotrophic bacterium isolated from a terrestrial mud vulcano.</title>
        <authorList>
            <person name="Ratnikova N.M."/>
            <person name="Slobodkin A.I."/>
            <person name="Merkel A.Y."/>
            <person name="Novikov A."/>
            <person name="Bonch-Osmolovskaya E.A."/>
            <person name="Slobodkina G.B."/>
        </authorList>
    </citation>
    <scope>NUCLEOTIDE SEQUENCE [LARGE SCALE GENOMIC DNA]</scope>
    <source>
        <strain evidence="1 2">SN118</strain>
    </source>
</reference>
<dbReference type="OrthoDB" id="9927768at2"/>
<sequence>MPAFTISIINYLAKYYYINSDEAKEMVNDEWDYIEQEYINGSNTPKDIAKYLISLYMVA</sequence>
<name>A0A4U2Z2K8_9BACT</name>
<dbReference type="RefSeq" id="WP_137014961.1">
    <property type="nucleotide sequence ID" value="NZ_SZPX01000008.1"/>
</dbReference>
<dbReference type="EMBL" id="SZPX01000008">
    <property type="protein sequence ID" value="TKI68386.1"/>
    <property type="molecule type" value="Genomic_DNA"/>
</dbReference>
<accession>A0A4U2Z2K8</accession>
<gene>
    <name evidence="1" type="ORF">FCU45_10260</name>
</gene>
<comment type="caution">
    <text evidence="1">The sequence shown here is derived from an EMBL/GenBank/DDBJ whole genome shotgun (WGS) entry which is preliminary data.</text>
</comment>
<evidence type="ECO:0000313" key="1">
    <source>
        <dbReference type="EMBL" id="TKI68386.1"/>
    </source>
</evidence>
<proteinExistence type="predicted"/>